<keyword evidence="1" id="KW-0732">Signal</keyword>
<dbReference type="Proteomes" id="UP000009027">
    <property type="component" value="Unassembled WGS sequence"/>
</dbReference>
<feature type="signal peptide" evidence="1">
    <location>
        <begin position="1"/>
        <end position="19"/>
    </location>
</feature>
<evidence type="ECO:0000256" key="1">
    <source>
        <dbReference type="SAM" id="SignalP"/>
    </source>
</evidence>
<sequence>MLLNAGFGMCAALFISAHADTRLASCALHFCPVLWLCTAASLRRVCRLAFGVCLARLFSAPSVLPALIDAMLFRCACVLCHFVSECFCDPICHRHFGFVFRSVHCEPSAHHLRLCGHCLLECVFAGSCCNTQLGEDLLHPRLVFDVGDLFLSLVVCHYYLDVVAGSGVHCPESASVALRACAASGVEQHGVACAFPRRQVTVGVRGFSAVNDCAAVPPPVEKCHDAALYACLRLLERVNGHLLVFLAAEALLELACSQCAKRDLER</sequence>
<dbReference type="EMBL" id="CAEX01003999">
    <property type="protein sequence ID" value="CCD19725.1"/>
    <property type="molecule type" value="Genomic_DNA"/>
</dbReference>
<feature type="non-terminal residue" evidence="2">
    <location>
        <position position="266"/>
    </location>
</feature>
<accession>F9WQ98</accession>
<evidence type="ECO:0008006" key="4">
    <source>
        <dbReference type="Google" id="ProtNLM"/>
    </source>
</evidence>
<name>F9WQ98_TRYVY</name>
<dbReference type="AlphaFoldDB" id="F9WQ98"/>
<reference evidence="2 3" key="1">
    <citation type="journal article" date="2012" name="Proc. Natl. Acad. Sci. U.S.A.">
        <title>Antigenic diversity is generated by distinct evolutionary mechanisms in African trypanosome species.</title>
        <authorList>
            <person name="Jackson A.P."/>
            <person name="Berry A."/>
            <person name="Aslett M."/>
            <person name="Allison H.C."/>
            <person name="Burton P."/>
            <person name="Vavrova-Anderson J."/>
            <person name="Brown R."/>
            <person name="Browne H."/>
            <person name="Corton N."/>
            <person name="Hauser H."/>
            <person name="Gamble J."/>
            <person name="Gilderthorp R."/>
            <person name="Marcello L."/>
            <person name="McQuillan J."/>
            <person name="Otto T.D."/>
            <person name="Quail M.A."/>
            <person name="Sanders M.J."/>
            <person name="van Tonder A."/>
            <person name="Ginger M.L."/>
            <person name="Field M.C."/>
            <person name="Barry J.D."/>
            <person name="Hertz-Fowler C."/>
            <person name="Berriman M."/>
        </authorList>
    </citation>
    <scope>NUCLEOTIDE SEQUENCE</scope>
    <source>
        <strain evidence="2 3">Y486</strain>
    </source>
</reference>
<protein>
    <recommendedName>
        <fullName evidence="4">Trypanosoma vivax</fullName>
    </recommendedName>
</protein>
<organism evidence="2 3">
    <name type="scientific">Trypanosoma vivax (strain Y486)</name>
    <dbReference type="NCBI Taxonomy" id="1055687"/>
    <lineage>
        <taxon>Eukaryota</taxon>
        <taxon>Discoba</taxon>
        <taxon>Euglenozoa</taxon>
        <taxon>Kinetoplastea</taxon>
        <taxon>Metakinetoplastina</taxon>
        <taxon>Trypanosomatida</taxon>
        <taxon>Trypanosomatidae</taxon>
        <taxon>Trypanosoma</taxon>
        <taxon>Duttonella</taxon>
    </lineage>
</organism>
<proteinExistence type="predicted"/>
<keyword evidence="3" id="KW-1185">Reference proteome</keyword>
<feature type="chain" id="PRO_5003394983" description="Trypanosoma vivax" evidence="1">
    <location>
        <begin position="20"/>
        <end position="266"/>
    </location>
</feature>
<evidence type="ECO:0000313" key="3">
    <source>
        <dbReference type="Proteomes" id="UP000009027"/>
    </source>
</evidence>
<evidence type="ECO:0000313" key="2">
    <source>
        <dbReference type="EMBL" id="CCD19725.1"/>
    </source>
</evidence>
<gene>
    <name evidence="2" type="ORF">TvY486_0024380</name>
</gene>
<dbReference type="VEuPathDB" id="TriTrypDB:TvY486_0024380"/>